<organism evidence="2 3">
    <name type="scientific">Danionella cerebrum</name>
    <dbReference type="NCBI Taxonomy" id="2873325"/>
    <lineage>
        <taxon>Eukaryota</taxon>
        <taxon>Metazoa</taxon>
        <taxon>Chordata</taxon>
        <taxon>Craniata</taxon>
        <taxon>Vertebrata</taxon>
        <taxon>Euteleostomi</taxon>
        <taxon>Actinopterygii</taxon>
        <taxon>Neopterygii</taxon>
        <taxon>Teleostei</taxon>
        <taxon>Ostariophysi</taxon>
        <taxon>Cypriniformes</taxon>
        <taxon>Danionidae</taxon>
        <taxon>Danioninae</taxon>
        <taxon>Danionella</taxon>
    </lineage>
</organism>
<dbReference type="STRING" id="623744.A0A553QKM2"/>
<evidence type="ECO:0000313" key="2">
    <source>
        <dbReference type="EMBL" id="TRY90523.1"/>
    </source>
</evidence>
<protein>
    <recommendedName>
        <fullName evidence="4">Serglycin</fullName>
    </recommendedName>
</protein>
<feature type="chain" id="PRO_5021725516" description="Serglycin" evidence="1">
    <location>
        <begin position="24"/>
        <end position="152"/>
    </location>
</feature>
<comment type="caution">
    <text evidence="2">The sequence shown here is derived from an EMBL/GenBank/DDBJ whole genome shotgun (WGS) entry which is preliminary data.</text>
</comment>
<sequence length="152" mass="16704">MRYLHIIPIALAILCLFGHSGLGAPALGRYMWLECNPSTSDANCVLKKGPLIPLNDQRSRLPPEAAKDIIAESSEEANVELQEQSGEASGDSDIFASVFSGKNHQKMTKFLELNEEEGSTFEKSSDYSEYVTVTPQKVALSKEDMTEDHILA</sequence>
<dbReference type="InterPro" id="IPR007455">
    <property type="entry name" value="Serglycin"/>
</dbReference>
<evidence type="ECO:0000313" key="3">
    <source>
        <dbReference type="Proteomes" id="UP000316079"/>
    </source>
</evidence>
<dbReference type="Proteomes" id="UP000316079">
    <property type="component" value="Unassembled WGS sequence"/>
</dbReference>
<dbReference type="OrthoDB" id="9884289at2759"/>
<keyword evidence="3" id="KW-1185">Reference proteome</keyword>
<evidence type="ECO:0008006" key="4">
    <source>
        <dbReference type="Google" id="ProtNLM"/>
    </source>
</evidence>
<evidence type="ECO:0000256" key="1">
    <source>
        <dbReference type="SAM" id="SignalP"/>
    </source>
</evidence>
<reference evidence="2 3" key="1">
    <citation type="journal article" date="2019" name="Sci. Data">
        <title>Hybrid genome assembly and annotation of Danionella translucida.</title>
        <authorList>
            <person name="Kadobianskyi M."/>
            <person name="Schulze L."/>
            <person name="Schuelke M."/>
            <person name="Judkewitz B."/>
        </authorList>
    </citation>
    <scope>NUCLEOTIDE SEQUENCE [LARGE SCALE GENOMIC DNA]</scope>
    <source>
        <strain evidence="2 3">Bolton</strain>
    </source>
</reference>
<feature type="signal peptide" evidence="1">
    <location>
        <begin position="1"/>
        <end position="23"/>
    </location>
</feature>
<proteinExistence type="predicted"/>
<dbReference type="AlphaFoldDB" id="A0A553QKM2"/>
<dbReference type="EMBL" id="SRMA01025840">
    <property type="protein sequence ID" value="TRY90523.1"/>
    <property type="molecule type" value="Genomic_DNA"/>
</dbReference>
<gene>
    <name evidence="2" type="ORF">DNTS_002652</name>
</gene>
<dbReference type="Pfam" id="PF04360">
    <property type="entry name" value="Serglycin"/>
    <property type="match status" value="1"/>
</dbReference>
<name>A0A553QKM2_9TELE</name>
<accession>A0A553QKM2</accession>
<keyword evidence="1" id="KW-0732">Signal</keyword>